<evidence type="ECO:0000259" key="5">
    <source>
        <dbReference type="Pfam" id="PF25137"/>
    </source>
</evidence>
<dbReference type="InterPro" id="IPR018211">
    <property type="entry name" value="ADH_Fe_CS"/>
</dbReference>
<keyword evidence="3" id="KW-0560">Oxidoreductase</keyword>
<dbReference type="AlphaFoldDB" id="A0A2N4UVG5"/>
<dbReference type="PROSITE" id="PS00913">
    <property type="entry name" value="ADH_IRON_1"/>
    <property type="match status" value="1"/>
</dbReference>
<proteinExistence type="inferred from homology"/>
<dbReference type="PROSITE" id="PS00060">
    <property type="entry name" value="ADH_IRON_2"/>
    <property type="match status" value="1"/>
</dbReference>
<comment type="similarity">
    <text evidence="2">Belongs to the iron-containing alcohol dehydrogenase family.</text>
</comment>
<protein>
    <submittedName>
        <fullName evidence="6">Alcohol dehydrogenase</fullName>
    </submittedName>
</protein>
<dbReference type="FunFam" id="3.40.50.1970:FF:000003">
    <property type="entry name" value="Alcohol dehydrogenase, iron-containing"/>
    <property type="match status" value="1"/>
</dbReference>
<dbReference type="FunFam" id="1.20.1090.10:FF:000001">
    <property type="entry name" value="Aldehyde-alcohol dehydrogenase"/>
    <property type="match status" value="1"/>
</dbReference>
<dbReference type="Pfam" id="PF25137">
    <property type="entry name" value="ADH_Fe_C"/>
    <property type="match status" value="1"/>
</dbReference>
<feature type="domain" description="Fe-containing alcohol dehydrogenase-like C-terminal" evidence="5">
    <location>
        <begin position="170"/>
        <end position="373"/>
    </location>
</feature>
<reference evidence="6 7" key="1">
    <citation type="journal article" date="2018" name="Syst. Appl. Microbiol.">
        <title>Photobacterium carnosum sp. nov., isolated from spoiled modified atmosphere packaged poultry meat.</title>
        <authorList>
            <person name="Hilgarth M."/>
            <person name="Fuertes S."/>
            <person name="Ehrmann M."/>
            <person name="Vogel R.F."/>
        </authorList>
    </citation>
    <scope>NUCLEOTIDE SEQUENCE [LARGE SCALE GENOMIC DNA]</scope>
    <source>
        <strain evidence="6 7">TMW 2.2021</strain>
    </source>
</reference>
<dbReference type="EMBL" id="NPIB01000003">
    <property type="protein sequence ID" value="PLC59011.1"/>
    <property type="molecule type" value="Genomic_DNA"/>
</dbReference>
<evidence type="ECO:0000313" key="6">
    <source>
        <dbReference type="EMBL" id="PLC59011.1"/>
    </source>
</evidence>
<dbReference type="Pfam" id="PF00465">
    <property type="entry name" value="Fe-ADH"/>
    <property type="match status" value="1"/>
</dbReference>
<dbReference type="InterPro" id="IPR039697">
    <property type="entry name" value="Alcohol_dehydrogenase_Fe"/>
</dbReference>
<dbReference type="Gene3D" id="3.40.50.1970">
    <property type="match status" value="1"/>
</dbReference>
<evidence type="ECO:0000256" key="1">
    <source>
        <dbReference type="ARBA" id="ARBA00001962"/>
    </source>
</evidence>
<comment type="cofactor">
    <cofactor evidence="1">
        <name>Fe cation</name>
        <dbReference type="ChEBI" id="CHEBI:24875"/>
    </cofactor>
</comment>
<dbReference type="Proteomes" id="UP000234420">
    <property type="component" value="Unassembled WGS sequence"/>
</dbReference>
<comment type="caution">
    <text evidence="6">The sequence shown here is derived from an EMBL/GenBank/DDBJ whole genome shotgun (WGS) entry which is preliminary data.</text>
</comment>
<dbReference type="GO" id="GO:0046872">
    <property type="term" value="F:metal ion binding"/>
    <property type="evidence" value="ECO:0007669"/>
    <property type="project" value="InterPro"/>
</dbReference>
<dbReference type="CDD" id="cd08180">
    <property type="entry name" value="PDD"/>
    <property type="match status" value="1"/>
</dbReference>
<dbReference type="InterPro" id="IPR056798">
    <property type="entry name" value="ADH_Fe_C"/>
</dbReference>
<gene>
    <name evidence="6" type="ORF">CIK00_04240</name>
</gene>
<keyword evidence="7" id="KW-1185">Reference proteome</keyword>
<evidence type="ECO:0000259" key="4">
    <source>
        <dbReference type="Pfam" id="PF00465"/>
    </source>
</evidence>
<accession>A0A2N4UVG5</accession>
<feature type="domain" description="Alcohol dehydrogenase iron-type/glycerol dehydrogenase GldA" evidence="4">
    <location>
        <begin position="9"/>
        <end position="159"/>
    </location>
</feature>
<organism evidence="6 7">
    <name type="scientific">Photobacterium carnosum</name>
    <dbReference type="NCBI Taxonomy" id="2023717"/>
    <lineage>
        <taxon>Bacteria</taxon>
        <taxon>Pseudomonadati</taxon>
        <taxon>Pseudomonadota</taxon>
        <taxon>Gammaproteobacteria</taxon>
        <taxon>Vibrionales</taxon>
        <taxon>Vibrionaceae</taxon>
        <taxon>Photobacterium</taxon>
    </lineage>
</organism>
<dbReference type="Gene3D" id="1.20.1090.10">
    <property type="entry name" value="Dehydroquinate synthase-like - alpha domain"/>
    <property type="match status" value="1"/>
</dbReference>
<dbReference type="GO" id="GO:0004022">
    <property type="term" value="F:alcohol dehydrogenase (NAD+) activity"/>
    <property type="evidence" value="ECO:0007669"/>
    <property type="project" value="TreeGrafter"/>
</dbReference>
<dbReference type="PANTHER" id="PTHR11496:SF83">
    <property type="entry name" value="HYDROXYACID-OXOACID TRANSHYDROGENASE, MITOCHONDRIAL"/>
    <property type="match status" value="1"/>
</dbReference>
<evidence type="ECO:0000256" key="2">
    <source>
        <dbReference type="ARBA" id="ARBA00007358"/>
    </source>
</evidence>
<evidence type="ECO:0000256" key="3">
    <source>
        <dbReference type="ARBA" id="ARBA00023002"/>
    </source>
</evidence>
<dbReference type="SUPFAM" id="SSF56796">
    <property type="entry name" value="Dehydroquinate synthase-like"/>
    <property type="match status" value="1"/>
</dbReference>
<sequence>MNKFQIKPTIQFGANALNKLRTLTGQRVLIITDQSMVKFGIAEMVSQHLQANHMTVELFADVTPDPDVSVIANGMKAFITAKPDIVIAVGGGSVIDAAKGVIYTLSQGGQLADKPYFVAIPTTSGTGSEVTAFSVIKSKTEKWVVVDEYMLPDLAILDPALVTSVPASITADTGMDVLCHALEAYVSNQASDFSDALAEKAVQLVFAHLLDCYLEGNNLLAREKMHNASCIAGMAFTNASLGITHSLAHALGGNFGVPHGRANALLMSHVVAFNADFSGGCNTFAAKKYTRLATLLGLPATDYREGVRSLLVAIDVLREQLGQVANIQACGITASDFNIAITAMVTLAIHDNCTLTNPRTVSVIELETLYRKSFLTASLT</sequence>
<name>A0A2N4UVG5_9GAMM</name>
<dbReference type="InterPro" id="IPR001670">
    <property type="entry name" value="ADH_Fe/GldA"/>
</dbReference>
<dbReference type="PANTHER" id="PTHR11496">
    <property type="entry name" value="ALCOHOL DEHYDROGENASE"/>
    <property type="match status" value="1"/>
</dbReference>
<evidence type="ECO:0000313" key="7">
    <source>
        <dbReference type="Proteomes" id="UP000234420"/>
    </source>
</evidence>
<dbReference type="RefSeq" id="WP_101767684.1">
    <property type="nucleotide sequence ID" value="NZ_BPPU01000002.1"/>
</dbReference>